<evidence type="ECO:0000256" key="1">
    <source>
        <dbReference type="ARBA" id="ARBA00004308"/>
    </source>
</evidence>
<gene>
    <name evidence="7" type="ORF">CPAG_01672</name>
</gene>
<dbReference type="GO" id="GO:0043410">
    <property type="term" value="P:positive regulation of MAPK cascade"/>
    <property type="evidence" value="ECO:0007669"/>
    <property type="project" value="InterPro"/>
</dbReference>
<reference evidence="8" key="3">
    <citation type="journal article" date="2010" name="Genome Res.">
        <title>Population genomic sequencing of Coccidioides fungi reveals recent hybridization and transposon control.</title>
        <authorList>
            <person name="Neafsey D.E."/>
            <person name="Barker B.M."/>
            <person name="Sharpton T.J."/>
            <person name="Stajich J.E."/>
            <person name="Park D.J."/>
            <person name="Whiston E."/>
            <person name="Hung C.-Y."/>
            <person name="McMahan C."/>
            <person name="White J."/>
            <person name="Sykes S."/>
            <person name="Heiman D."/>
            <person name="Young S."/>
            <person name="Zeng Q."/>
            <person name="Abouelleil A."/>
            <person name="Aftuck L."/>
            <person name="Bessette D."/>
            <person name="Brown A."/>
            <person name="FitzGerald M."/>
            <person name="Lui A."/>
            <person name="Macdonald J.P."/>
            <person name="Priest M."/>
            <person name="Orbach M.J."/>
            <person name="Galgiani J.N."/>
            <person name="Kirkland T.N."/>
            <person name="Cole G.T."/>
            <person name="Birren B.W."/>
            <person name="Henn M.R."/>
            <person name="Taylor J.W."/>
            <person name="Rounsley S.D."/>
        </authorList>
    </citation>
    <scope>NUCLEOTIDE SEQUENCE [LARGE SCALE GENOMIC DNA]</scope>
    <source>
        <strain evidence="8">RMSCC 3488</strain>
    </source>
</reference>
<keyword evidence="2" id="KW-0519">Myristate</keyword>
<name>A0A0J6EXN6_COCPO</name>
<dbReference type="GO" id="GO:0071986">
    <property type="term" value="C:Ragulator complex"/>
    <property type="evidence" value="ECO:0007669"/>
    <property type="project" value="InterPro"/>
</dbReference>
<dbReference type="VEuPathDB" id="FungiDB:CPAG_01672"/>
<keyword evidence="4" id="KW-0564">Palmitate</keyword>
<evidence type="ECO:0000313" key="7">
    <source>
        <dbReference type="EMBL" id="KMM65321.1"/>
    </source>
</evidence>
<dbReference type="GO" id="GO:0016197">
    <property type="term" value="P:endosomal transport"/>
    <property type="evidence" value="ECO:0007669"/>
    <property type="project" value="InterPro"/>
</dbReference>
<dbReference type="SMART" id="SM01262">
    <property type="entry name" value="LAMTOR"/>
    <property type="match status" value="1"/>
</dbReference>
<sequence length="203" mass="21831">MGICASCLGLARRESHDSEASRLLDDDVYQPGYSYGTVQAQRHGPDPEDLKREREALEAICQRTSDSVIDIWAVQSQPLVPPAQGSTATTASSSRLPSNDRANVVSPTLLSKGEDASALAHPTHPQERADRSPSPLPGEIPGMRYVACRDAGLGEATELSAVPRHWGEVVMTNRRGRKKRPGINGTNEDGTTADDFFGALVVK</sequence>
<proteinExistence type="predicted"/>
<comment type="subcellular location">
    <subcellularLocation>
        <location evidence="1">Endomembrane system</location>
    </subcellularLocation>
</comment>
<dbReference type="Proteomes" id="UP000054567">
    <property type="component" value="Unassembled WGS sequence"/>
</dbReference>
<feature type="region of interest" description="Disordered" evidence="6">
    <location>
        <begin position="115"/>
        <end position="140"/>
    </location>
</feature>
<organism evidence="7 8">
    <name type="scientific">Coccidioides posadasii RMSCC 3488</name>
    <dbReference type="NCBI Taxonomy" id="454284"/>
    <lineage>
        <taxon>Eukaryota</taxon>
        <taxon>Fungi</taxon>
        <taxon>Dikarya</taxon>
        <taxon>Ascomycota</taxon>
        <taxon>Pezizomycotina</taxon>
        <taxon>Eurotiomycetes</taxon>
        <taxon>Eurotiomycetidae</taxon>
        <taxon>Onygenales</taxon>
        <taxon>Onygenaceae</taxon>
        <taxon>Coccidioides</taxon>
    </lineage>
</organism>
<feature type="region of interest" description="Disordered" evidence="6">
    <location>
        <begin position="80"/>
        <end position="102"/>
    </location>
</feature>
<evidence type="ECO:0000313" key="8">
    <source>
        <dbReference type="Proteomes" id="UP000054567"/>
    </source>
</evidence>
<evidence type="ECO:0000256" key="4">
    <source>
        <dbReference type="ARBA" id="ARBA00023139"/>
    </source>
</evidence>
<dbReference type="OrthoDB" id="5299893at2759"/>
<reference evidence="7 8" key="1">
    <citation type="submission" date="2007-06" db="EMBL/GenBank/DDBJ databases">
        <title>The Genome Sequence of Coccidioides posadasii RMSCC_3488.</title>
        <authorList>
            <consortium name="Coccidioides Genome Resources Consortium"/>
            <consortium name="The Broad Institute Genome Sequencing Platform"/>
            <person name="Henn M.R."/>
            <person name="Sykes S."/>
            <person name="Young S."/>
            <person name="Jaffe D."/>
            <person name="Berlin A."/>
            <person name="Alvarez P."/>
            <person name="Butler J."/>
            <person name="Gnerre S."/>
            <person name="Grabherr M."/>
            <person name="Mauceli E."/>
            <person name="Brockman W."/>
            <person name="Kodira C."/>
            <person name="Alvarado L."/>
            <person name="Zeng Q."/>
            <person name="Crawford M."/>
            <person name="Antoine C."/>
            <person name="Devon K."/>
            <person name="Galgiani J."/>
            <person name="Orsborn K."/>
            <person name="Lewis M.L."/>
            <person name="Nusbaum C."/>
            <person name="Galagan J."/>
            <person name="Birren B."/>
        </authorList>
    </citation>
    <scope>NUCLEOTIDE SEQUENCE [LARGE SCALE GENOMIC DNA]</scope>
    <source>
        <strain evidence="7 8">RMSCC 3488</strain>
    </source>
</reference>
<dbReference type="EMBL" id="DS268109">
    <property type="protein sequence ID" value="KMM65321.1"/>
    <property type="molecule type" value="Genomic_DNA"/>
</dbReference>
<evidence type="ECO:0000256" key="5">
    <source>
        <dbReference type="ARBA" id="ARBA00023288"/>
    </source>
</evidence>
<evidence type="ECO:0000256" key="2">
    <source>
        <dbReference type="ARBA" id="ARBA00022707"/>
    </source>
</evidence>
<dbReference type="GO" id="GO:0045121">
    <property type="term" value="C:membrane raft"/>
    <property type="evidence" value="ECO:0007669"/>
    <property type="project" value="InterPro"/>
</dbReference>
<dbReference type="InterPro" id="IPR028209">
    <property type="entry name" value="LAMTOR1/MEH1"/>
</dbReference>
<dbReference type="GO" id="GO:0031902">
    <property type="term" value="C:late endosome membrane"/>
    <property type="evidence" value="ECO:0007669"/>
    <property type="project" value="InterPro"/>
</dbReference>
<accession>A0A0J6EXN6</accession>
<keyword evidence="3" id="KW-0472">Membrane</keyword>
<dbReference type="GO" id="GO:0032008">
    <property type="term" value="P:positive regulation of TOR signaling"/>
    <property type="evidence" value="ECO:0007669"/>
    <property type="project" value="InterPro"/>
</dbReference>
<evidence type="ECO:0000256" key="3">
    <source>
        <dbReference type="ARBA" id="ARBA00023136"/>
    </source>
</evidence>
<reference evidence="8" key="2">
    <citation type="journal article" date="2009" name="Genome Res.">
        <title>Comparative genomic analyses of the human fungal pathogens Coccidioides and their relatives.</title>
        <authorList>
            <person name="Sharpton T.J."/>
            <person name="Stajich J.E."/>
            <person name="Rounsley S.D."/>
            <person name="Gardner M.J."/>
            <person name="Wortman J.R."/>
            <person name="Jordar V.S."/>
            <person name="Maiti R."/>
            <person name="Kodira C.D."/>
            <person name="Neafsey D.E."/>
            <person name="Zeng Q."/>
            <person name="Hung C.-Y."/>
            <person name="McMahan C."/>
            <person name="Muszewska A."/>
            <person name="Grynberg M."/>
            <person name="Mandel M.A."/>
            <person name="Kellner E.M."/>
            <person name="Barker B.M."/>
            <person name="Galgiani J.N."/>
            <person name="Orbach M.J."/>
            <person name="Kirkland T.N."/>
            <person name="Cole G.T."/>
            <person name="Henn M.R."/>
            <person name="Birren B.W."/>
            <person name="Taylor J.W."/>
        </authorList>
    </citation>
    <scope>NUCLEOTIDE SEQUENCE [LARGE SCALE GENOMIC DNA]</scope>
    <source>
        <strain evidence="8">RMSCC 3488</strain>
    </source>
</reference>
<keyword evidence="5" id="KW-0449">Lipoprotein</keyword>
<dbReference type="AlphaFoldDB" id="A0A0J6EXN6"/>
<dbReference type="GO" id="GO:0001919">
    <property type="term" value="P:regulation of receptor recycling"/>
    <property type="evidence" value="ECO:0007669"/>
    <property type="project" value="InterPro"/>
</dbReference>
<dbReference type="Pfam" id="PF15454">
    <property type="entry name" value="LAMTOR"/>
    <property type="match status" value="1"/>
</dbReference>
<protein>
    <submittedName>
        <fullName evidence="7">Uncharacterized protein</fullName>
    </submittedName>
</protein>
<evidence type="ECO:0000256" key="6">
    <source>
        <dbReference type="SAM" id="MobiDB-lite"/>
    </source>
</evidence>
<dbReference type="GO" id="GO:0071230">
    <property type="term" value="P:cellular response to amino acid stimulus"/>
    <property type="evidence" value="ECO:0007669"/>
    <property type="project" value="InterPro"/>
</dbReference>